<feature type="transmembrane region" description="Helical" evidence="5">
    <location>
        <begin position="36"/>
        <end position="54"/>
    </location>
</feature>
<dbReference type="Pfam" id="PF04145">
    <property type="entry name" value="Ctr"/>
    <property type="match status" value="1"/>
</dbReference>
<evidence type="ECO:0000256" key="1">
    <source>
        <dbReference type="ARBA" id="ARBA00004141"/>
    </source>
</evidence>
<dbReference type="Proteomes" id="UP000292702">
    <property type="component" value="Unassembled WGS sequence"/>
</dbReference>
<reference evidence="6 7" key="1">
    <citation type="submission" date="2018-11" db="EMBL/GenBank/DDBJ databases">
        <title>Genome assembly of Steccherinum ochraceum LE-BIN_3174, the white-rot fungus of the Steccherinaceae family (The Residual Polyporoid clade, Polyporales, Basidiomycota).</title>
        <authorList>
            <person name="Fedorova T.V."/>
            <person name="Glazunova O.A."/>
            <person name="Landesman E.O."/>
            <person name="Moiseenko K.V."/>
            <person name="Psurtseva N.V."/>
            <person name="Savinova O.S."/>
            <person name="Shakhova N.V."/>
            <person name="Tyazhelova T.V."/>
            <person name="Vasina D.V."/>
        </authorList>
    </citation>
    <scope>NUCLEOTIDE SEQUENCE [LARGE SCALE GENOMIC DNA]</scope>
    <source>
        <strain evidence="6 7">LE-BIN_3174</strain>
    </source>
</reference>
<keyword evidence="4 5" id="KW-0472">Membrane</keyword>
<protein>
    <recommendedName>
        <fullName evidence="5">Copper transport protein</fullName>
    </recommendedName>
</protein>
<evidence type="ECO:0000256" key="4">
    <source>
        <dbReference type="ARBA" id="ARBA00023136"/>
    </source>
</evidence>
<dbReference type="GO" id="GO:0005886">
    <property type="term" value="C:plasma membrane"/>
    <property type="evidence" value="ECO:0007669"/>
    <property type="project" value="TreeGrafter"/>
</dbReference>
<dbReference type="EMBL" id="RWJN01000028">
    <property type="protein sequence ID" value="TCD70041.1"/>
    <property type="molecule type" value="Genomic_DNA"/>
</dbReference>
<keyword evidence="5" id="KW-0187">Copper transport</keyword>
<feature type="transmembrane region" description="Helical" evidence="5">
    <location>
        <begin position="147"/>
        <end position="173"/>
    </location>
</feature>
<keyword evidence="3 5" id="KW-1133">Transmembrane helix</keyword>
<keyword evidence="7" id="KW-1185">Reference proteome</keyword>
<dbReference type="AlphaFoldDB" id="A0A4R0RN26"/>
<keyword evidence="2 5" id="KW-0812">Transmembrane</keyword>
<accession>A0A4R0RN26</accession>
<evidence type="ECO:0000256" key="2">
    <source>
        <dbReference type="ARBA" id="ARBA00022692"/>
    </source>
</evidence>
<evidence type="ECO:0000313" key="7">
    <source>
        <dbReference type="Proteomes" id="UP000292702"/>
    </source>
</evidence>
<evidence type="ECO:0000256" key="3">
    <source>
        <dbReference type="ARBA" id="ARBA00022989"/>
    </source>
</evidence>
<dbReference type="PANTHER" id="PTHR12483">
    <property type="entry name" value="SOLUTE CARRIER FAMILY 31 COPPER TRANSPORTERS"/>
    <property type="match status" value="1"/>
</dbReference>
<dbReference type="PANTHER" id="PTHR12483:SF27">
    <property type="entry name" value="COPPER TRANSPORT PROTEIN CTR1"/>
    <property type="match status" value="1"/>
</dbReference>
<name>A0A4R0RN26_9APHY</name>
<dbReference type="InterPro" id="IPR007274">
    <property type="entry name" value="Cop_transporter"/>
</dbReference>
<keyword evidence="5" id="KW-0186">Copper</keyword>
<comment type="caution">
    <text evidence="6">The sequence shown here is derived from an EMBL/GenBank/DDBJ whole genome shotgun (WGS) entry which is preliminary data.</text>
</comment>
<proteinExistence type="inferred from homology"/>
<organism evidence="6 7">
    <name type="scientific">Steccherinum ochraceum</name>
    <dbReference type="NCBI Taxonomy" id="92696"/>
    <lineage>
        <taxon>Eukaryota</taxon>
        <taxon>Fungi</taxon>
        <taxon>Dikarya</taxon>
        <taxon>Basidiomycota</taxon>
        <taxon>Agaricomycotina</taxon>
        <taxon>Agaricomycetes</taxon>
        <taxon>Polyporales</taxon>
        <taxon>Steccherinaceae</taxon>
        <taxon>Steccherinum</taxon>
    </lineage>
</organism>
<dbReference type="STRING" id="92696.A0A4R0RN26"/>
<keyword evidence="5" id="KW-0813">Transport</keyword>
<comment type="subcellular location">
    <subcellularLocation>
        <location evidence="1 5">Membrane</location>
        <topology evidence="1 5">Multi-pass membrane protein</topology>
    </subcellularLocation>
</comment>
<dbReference type="OrthoDB" id="73901at2759"/>
<dbReference type="GO" id="GO:0005375">
    <property type="term" value="F:copper ion transmembrane transporter activity"/>
    <property type="evidence" value="ECO:0007669"/>
    <property type="project" value="UniProtKB-UniRule"/>
</dbReference>
<gene>
    <name evidence="6" type="ORF">EIP91_005022</name>
</gene>
<keyword evidence="5" id="KW-0406">Ion transport</keyword>
<evidence type="ECO:0000256" key="5">
    <source>
        <dbReference type="RuleBase" id="RU367022"/>
    </source>
</evidence>
<evidence type="ECO:0000313" key="6">
    <source>
        <dbReference type="EMBL" id="TCD70041.1"/>
    </source>
</evidence>
<comment type="similarity">
    <text evidence="5">Belongs to the copper transporter (Ctr) (TC 1.A.56) family. SLC31A subfamily.</text>
</comment>
<sequence length="187" mass="20214">MSTADNATASGAEVMMVPWLHFAGGDNLFFKSWQPSSGGAIAGASIALVFLAILERWVAGMLGNLNGYWRHKSLAIIANRLNEPTVSEARSLTKNDKEGDDIVEVDTNSLSSKPVTQDFIARRPRVIPPFILSHDVPRGMVFALQALLAYVLMLAVMTFQAAYIISIVVGLGIGEMLFGRMGGSHIH</sequence>